<gene>
    <name evidence="2" type="ORF">H0A68_08180</name>
</gene>
<dbReference type="RefSeq" id="WP_129968777.1">
    <property type="nucleotide sequence ID" value="NZ_JACCEW010000002.1"/>
</dbReference>
<organism evidence="2 3">
    <name type="scientific">Allopusillimonas soli</name>
    <dbReference type="NCBI Taxonomy" id="659016"/>
    <lineage>
        <taxon>Bacteria</taxon>
        <taxon>Pseudomonadati</taxon>
        <taxon>Pseudomonadota</taxon>
        <taxon>Betaproteobacteria</taxon>
        <taxon>Burkholderiales</taxon>
        <taxon>Alcaligenaceae</taxon>
        <taxon>Allopusillimonas</taxon>
    </lineage>
</organism>
<protein>
    <recommendedName>
        <fullName evidence="4">Transferrin-binding protein B C-lobe/N-lobe beta barrel domain-containing protein</fullName>
    </recommendedName>
</protein>
<dbReference type="AlphaFoldDB" id="A0A853FAP0"/>
<feature type="signal peptide" evidence="1">
    <location>
        <begin position="1"/>
        <end position="20"/>
    </location>
</feature>
<keyword evidence="1" id="KW-0732">Signal</keyword>
<evidence type="ECO:0000313" key="2">
    <source>
        <dbReference type="EMBL" id="NYT36848.1"/>
    </source>
</evidence>
<comment type="caution">
    <text evidence="2">The sequence shown here is derived from an EMBL/GenBank/DDBJ whole genome shotgun (WGS) entry which is preliminary data.</text>
</comment>
<evidence type="ECO:0000313" key="3">
    <source>
        <dbReference type="Proteomes" id="UP000580517"/>
    </source>
</evidence>
<accession>A0A853FAP0</accession>
<reference evidence="2 3" key="1">
    <citation type="submission" date="2020-07" db="EMBL/GenBank/DDBJ databases">
        <title>Taxonomic revisions and descriptions of new bacterial species based on genomic comparisons in the high-G+C-content subgroup of the family Alcaligenaceae.</title>
        <authorList>
            <person name="Szabo A."/>
            <person name="Felfoldi T."/>
        </authorList>
    </citation>
    <scope>NUCLEOTIDE SEQUENCE [LARGE SCALE GENOMIC DNA]</scope>
    <source>
        <strain evidence="2 3">DSM 25264</strain>
    </source>
</reference>
<evidence type="ECO:0000256" key="1">
    <source>
        <dbReference type="SAM" id="SignalP"/>
    </source>
</evidence>
<dbReference type="Proteomes" id="UP000580517">
    <property type="component" value="Unassembled WGS sequence"/>
</dbReference>
<feature type="chain" id="PRO_5032487866" description="Transferrin-binding protein B C-lobe/N-lobe beta barrel domain-containing protein" evidence="1">
    <location>
        <begin position="21"/>
        <end position="182"/>
    </location>
</feature>
<evidence type="ECO:0008006" key="4">
    <source>
        <dbReference type="Google" id="ProtNLM"/>
    </source>
</evidence>
<proteinExistence type="predicted"/>
<name>A0A853FAP0_9BURK</name>
<sequence length="182" mass="17480">MKKKLIVAAALCAVSSLAFAHGGGGGGGGGWGGGGWGGGGGDPAPTSGFAGVIVGSVDSTSMGAAAAGTYVLGTGISVQKIHSATAGNSWVSGDISPDGLNVSSGNTQWAKSVSIGYTSPGQKLVNEEGQFMNGTGGVAQTATNAWIAGNFATAEFGGFGGMGDIPPITVYRPVQPVAGGSE</sequence>
<keyword evidence="3" id="KW-1185">Reference proteome</keyword>
<dbReference type="EMBL" id="JACCEW010000002">
    <property type="protein sequence ID" value="NYT36848.1"/>
    <property type="molecule type" value="Genomic_DNA"/>
</dbReference>